<keyword evidence="4" id="KW-1185">Reference proteome</keyword>
<accession>A0A2S7K6E4</accession>
<evidence type="ECO:0000313" key="3">
    <source>
        <dbReference type="EMBL" id="PQA88067.1"/>
    </source>
</evidence>
<comment type="caution">
    <text evidence="3">The sequence shown here is derived from an EMBL/GenBank/DDBJ whole genome shotgun (WGS) entry which is preliminary data.</text>
</comment>
<proteinExistence type="predicted"/>
<dbReference type="GO" id="GO:0016020">
    <property type="term" value="C:membrane"/>
    <property type="evidence" value="ECO:0007669"/>
    <property type="project" value="TreeGrafter"/>
</dbReference>
<dbReference type="Pfam" id="PF00487">
    <property type="entry name" value="FA_desaturase"/>
    <property type="match status" value="1"/>
</dbReference>
<sequence>METSLDTRKALLSSMREDTVDRPASTIAISVALFAVYFALLVLMMRVENLAFKAFCSVWLSLYVGNLMVCAHDAAHNALSRDKRLNRVFGTIAMLPSLQPFSIWVRQHNFVHHRYVAQLGVDDTYAPLTPEQYRARAPLGRAYYRFLRSLVGQHFWYFLEVTLPYMLFPFLYRRFSMKREHVLDLLLVYVWAGLILWFCASLSMGAHPDKSAVWHWTTAGVFGIVLPTFFFSVIMTFLSVFQHTGPDSKWILPDGKPSSFEHTMNSTIHLVLPEWLDFVFIRIMQHQAHHLNVHVDLHSIKAAQAKVAAAHDGWLTRTWTPAYHLEVVRRCKLYDPEKERWLTFEEAETQERAAP</sequence>
<dbReference type="PANTHER" id="PTHR19353:SF19">
    <property type="entry name" value="DELTA(5) FATTY ACID DESATURASE C-RELATED"/>
    <property type="match status" value="1"/>
</dbReference>
<keyword evidence="1" id="KW-1133">Transmembrane helix</keyword>
<dbReference type="InterPro" id="IPR005804">
    <property type="entry name" value="FA_desaturase_dom"/>
</dbReference>
<keyword evidence="1" id="KW-0472">Membrane</keyword>
<organism evidence="3 4">
    <name type="scientific">Hyphococcus luteus</name>
    <dbReference type="NCBI Taxonomy" id="2058213"/>
    <lineage>
        <taxon>Bacteria</taxon>
        <taxon>Pseudomonadati</taxon>
        <taxon>Pseudomonadota</taxon>
        <taxon>Alphaproteobacteria</taxon>
        <taxon>Parvularculales</taxon>
        <taxon>Parvularculaceae</taxon>
        <taxon>Hyphococcus</taxon>
    </lineage>
</organism>
<reference evidence="3 4" key="1">
    <citation type="submission" date="2017-12" db="EMBL/GenBank/DDBJ databases">
        <authorList>
            <person name="Hurst M.R.H."/>
        </authorList>
    </citation>
    <scope>NUCLEOTIDE SEQUENCE [LARGE SCALE GENOMIC DNA]</scope>
    <source>
        <strain evidence="3 4">SY-3-19</strain>
    </source>
</reference>
<feature type="transmembrane region" description="Helical" evidence="1">
    <location>
        <begin position="216"/>
        <end position="241"/>
    </location>
</feature>
<name>A0A2S7K6E4_9PROT</name>
<feature type="transmembrane region" description="Helical" evidence="1">
    <location>
        <begin position="154"/>
        <end position="172"/>
    </location>
</feature>
<dbReference type="RefSeq" id="WP_104829312.1">
    <property type="nucleotide sequence ID" value="NZ_PJCH01000005.1"/>
</dbReference>
<dbReference type="GO" id="GO:0016717">
    <property type="term" value="F:oxidoreductase activity, acting on paired donors, with oxidation of a pair of donors resulting in the reduction of molecular oxygen to two molecules of water"/>
    <property type="evidence" value="ECO:0007669"/>
    <property type="project" value="TreeGrafter"/>
</dbReference>
<protein>
    <recommendedName>
        <fullName evidence="2">Fatty acid desaturase domain-containing protein</fullName>
    </recommendedName>
</protein>
<dbReference type="OrthoDB" id="9792534at2"/>
<feature type="domain" description="Fatty acid desaturase" evidence="2">
    <location>
        <begin position="54"/>
        <end position="309"/>
    </location>
</feature>
<feature type="transmembrane region" description="Helical" evidence="1">
    <location>
        <begin position="184"/>
        <end position="204"/>
    </location>
</feature>
<dbReference type="PANTHER" id="PTHR19353">
    <property type="entry name" value="FATTY ACID DESATURASE 2"/>
    <property type="match status" value="1"/>
</dbReference>
<gene>
    <name evidence="3" type="ORF">CW354_06990</name>
</gene>
<evidence type="ECO:0000313" key="4">
    <source>
        <dbReference type="Proteomes" id="UP000239504"/>
    </source>
</evidence>
<dbReference type="GO" id="GO:0008610">
    <property type="term" value="P:lipid biosynthetic process"/>
    <property type="evidence" value="ECO:0007669"/>
    <property type="project" value="UniProtKB-ARBA"/>
</dbReference>
<keyword evidence="1" id="KW-0812">Transmembrane</keyword>
<feature type="transmembrane region" description="Helical" evidence="1">
    <location>
        <begin position="24"/>
        <end position="43"/>
    </location>
</feature>
<dbReference type="AlphaFoldDB" id="A0A2S7K6E4"/>
<feature type="transmembrane region" description="Helical" evidence="1">
    <location>
        <begin position="50"/>
        <end position="69"/>
    </location>
</feature>
<evidence type="ECO:0000259" key="2">
    <source>
        <dbReference type="Pfam" id="PF00487"/>
    </source>
</evidence>
<dbReference type="InterPro" id="IPR012171">
    <property type="entry name" value="Fatty_acid_desaturase"/>
</dbReference>
<dbReference type="EMBL" id="PJCH01000005">
    <property type="protein sequence ID" value="PQA88067.1"/>
    <property type="molecule type" value="Genomic_DNA"/>
</dbReference>
<dbReference type="Proteomes" id="UP000239504">
    <property type="component" value="Unassembled WGS sequence"/>
</dbReference>
<evidence type="ECO:0000256" key="1">
    <source>
        <dbReference type="SAM" id="Phobius"/>
    </source>
</evidence>